<dbReference type="InterPro" id="IPR043129">
    <property type="entry name" value="ATPase_NBD"/>
</dbReference>
<dbReference type="Gene3D" id="3.30.420.40">
    <property type="match status" value="1"/>
</dbReference>
<dbReference type="GO" id="GO:0006357">
    <property type="term" value="P:regulation of transcription by RNA polymerase II"/>
    <property type="evidence" value="ECO:0007669"/>
    <property type="project" value="TreeGrafter"/>
</dbReference>
<dbReference type="InterPro" id="IPR057512">
    <property type="entry name" value="RTG2_C"/>
</dbReference>
<dbReference type="STRING" id="268505.A0A2A9PD86"/>
<gene>
    <name evidence="3" type="ORF">XA68_12467</name>
</gene>
<protein>
    <submittedName>
        <fullName evidence="3">Uncharacterized protein</fullName>
    </submittedName>
</protein>
<dbReference type="Pfam" id="PF23566">
    <property type="entry name" value="RTG2_C"/>
    <property type="match status" value="1"/>
</dbReference>
<dbReference type="Gene3D" id="3.30.420.150">
    <property type="entry name" value="Exopolyphosphatase. Domain 2"/>
    <property type="match status" value="1"/>
</dbReference>
<evidence type="ECO:0000259" key="2">
    <source>
        <dbReference type="Pfam" id="PF23566"/>
    </source>
</evidence>
<dbReference type="InterPro" id="IPR050273">
    <property type="entry name" value="GppA/Ppx_hydrolase"/>
</dbReference>
<dbReference type="Proteomes" id="UP000037136">
    <property type="component" value="Unassembled WGS sequence"/>
</dbReference>
<evidence type="ECO:0000313" key="3">
    <source>
        <dbReference type="EMBL" id="PFH59359.1"/>
    </source>
</evidence>
<comment type="caution">
    <text evidence="3">The sequence shown here is derived from an EMBL/GenBank/DDBJ whole genome shotgun (WGS) entry which is preliminary data.</text>
</comment>
<evidence type="ECO:0000259" key="1">
    <source>
        <dbReference type="Pfam" id="PF02541"/>
    </source>
</evidence>
<accession>A0A2A9PD86</accession>
<dbReference type="PANTHER" id="PTHR30005:SF0">
    <property type="entry name" value="RETROGRADE REGULATION PROTEIN 2"/>
    <property type="match status" value="1"/>
</dbReference>
<dbReference type="FunFam" id="3.30.420.40:FF:000191">
    <property type="entry name" value="Retrograde regulation protein 2"/>
    <property type="match status" value="1"/>
</dbReference>
<reference evidence="3 4" key="2">
    <citation type="journal article" date="2017" name="Sci. Rep.">
        <title>Ant-infecting Ophiocordyceps genomes reveal a high diversity of potential behavioral manipulation genes and a possible major role for enterotoxins.</title>
        <authorList>
            <person name="de Bekker C."/>
            <person name="Ohm R.A."/>
            <person name="Evans H.C."/>
            <person name="Brachmann A."/>
            <person name="Hughes D.P."/>
        </authorList>
    </citation>
    <scope>NUCLEOTIDE SEQUENCE [LARGE SCALE GENOMIC DNA]</scope>
    <source>
        <strain evidence="3 4">SC16a</strain>
    </source>
</reference>
<feature type="domain" description="RTG2 C-terminal" evidence="2">
    <location>
        <begin position="374"/>
        <end position="575"/>
    </location>
</feature>
<dbReference type="EMBL" id="LAZP02000205">
    <property type="protein sequence ID" value="PFH59359.1"/>
    <property type="molecule type" value="Genomic_DNA"/>
</dbReference>
<organism evidence="3 4">
    <name type="scientific">Ophiocordyceps unilateralis</name>
    <name type="common">Zombie-ant fungus</name>
    <name type="synonym">Torrubia unilateralis</name>
    <dbReference type="NCBI Taxonomy" id="268505"/>
    <lineage>
        <taxon>Eukaryota</taxon>
        <taxon>Fungi</taxon>
        <taxon>Dikarya</taxon>
        <taxon>Ascomycota</taxon>
        <taxon>Pezizomycotina</taxon>
        <taxon>Sordariomycetes</taxon>
        <taxon>Hypocreomycetidae</taxon>
        <taxon>Hypocreales</taxon>
        <taxon>Ophiocordycipitaceae</taxon>
        <taxon>Ophiocordyceps</taxon>
    </lineage>
</organism>
<dbReference type="AlphaFoldDB" id="A0A2A9PD86"/>
<reference evidence="3 4" key="1">
    <citation type="journal article" date="2015" name="BMC Genomics">
        <title>Gene expression during zombie ant biting behavior reflects the complexity underlying fungal parasitic behavioral manipulation.</title>
        <authorList>
            <person name="de Bekker C."/>
            <person name="Ohm R.A."/>
            <person name="Loreto R.G."/>
            <person name="Sebastian A."/>
            <person name="Albert I."/>
            <person name="Merrow M."/>
            <person name="Brachmann A."/>
            <person name="Hughes D.P."/>
        </authorList>
    </citation>
    <scope>NUCLEOTIDE SEQUENCE [LARGE SCALE GENOMIC DNA]</scope>
    <source>
        <strain evidence="3 4">SC16a</strain>
    </source>
</reference>
<proteinExistence type="predicted"/>
<keyword evidence="4" id="KW-1185">Reference proteome</keyword>
<dbReference type="InterPro" id="IPR003695">
    <property type="entry name" value="Ppx_GppA_N"/>
</dbReference>
<dbReference type="OrthoDB" id="2014654at2759"/>
<name>A0A2A9PD86_OPHUN</name>
<feature type="domain" description="Ppx/GppA phosphatase N-terminal" evidence="1">
    <location>
        <begin position="48"/>
        <end position="221"/>
    </location>
</feature>
<dbReference type="PANTHER" id="PTHR30005">
    <property type="entry name" value="EXOPOLYPHOSPHATASE"/>
    <property type="match status" value="1"/>
</dbReference>
<dbReference type="Pfam" id="PF02541">
    <property type="entry name" value="Ppx-GppA"/>
    <property type="match status" value="1"/>
</dbReference>
<dbReference type="SUPFAM" id="SSF53067">
    <property type="entry name" value="Actin-like ATPase domain"/>
    <property type="match status" value="2"/>
</dbReference>
<sequence>MAHVTLENFAENLPSWRPDGDNHRYAVVDMGSNGIRFSVTDLAPPTARLLPPVYAERAGISIFDALKPSGDGLILPAATIADVASAVARFRHIAGLFGVPPEHIIVLATEGARRAANAPELLQAIAAGGHDGDPDTPLSVRVLNPAVETLFGAVMGSRSGLVDVRRGGLFLDLGGGSVQMTWVDTNAPNYGIAAAAAGESLPYGAARLMRILQDEPLHAQTAAVDDLRGGFRRVYAKLCDEFPALEAIRAAHDAGHDAPVDAYLCGGGFRGYGSMLMFCDDDISPYPISSVNTYSAPGSLFARAAEMGRVNDKHDGSIFGLSKRRRRQFPAIVAVVEALIAAVPNIGRATFCGGSNRQGVLMMMLPPQVRESDPLHVLSAVSTSETAFFEAAVRLLSTALPPNIASSATPTVLSLGLGPLLIRESWRRAGQGADTNSVFALHDSVIRDPDCPGLTHLARAVLGLSVCARWGGGFGPAEAPLFRGLCAVADSHAKDASFWALYLGAVVAIMTAVFPVMPKEQNLLPAAIRFDPKIVTAGHKDKRDKIVLTIGLAPAYAKDTEAVVDEFESTMSKKGNKSALKVVAQVVPFS</sequence>
<evidence type="ECO:0000313" key="4">
    <source>
        <dbReference type="Proteomes" id="UP000037136"/>
    </source>
</evidence>